<accession>A0A2U1IYT6</accession>
<reference evidence="1 2" key="1">
    <citation type="journal article" date="2018" name="MBio">
        <title>Comparative Genomics Reveals the Core Gene Toolbox for the Fungus-Insect Symbiosis.</title>
        <authorList>
            <person name="Wang Y."/>
            <person name="Stata M."/>
            <person name="Wang W."/>
            <person name="Stajich J.E."/>
            <person name="White M.M."/>
            <person name="Moncalvo J.M."/>
        </authorList>
    </citation>
    <scope>NUCLEOTIDE SEQUENCE [LARGE SCALE GENOMIC DNA]</scope>
    <source>
        <strain evidence="1 2">AUS-126-30</strain>
    </source>
</reference>
<proteinExistence type="predicted"/>
<gene>
    <name evidence="1" type="ORF">BB558_006031</name>
</gene>
<dbReference type="PANTHER" id="PTHR13219">
    <property type="entry name" value="TRANSMEMBRANE PROTEIN 94"/>
    <property type="match status" value="1"/>
</dbReference>
<dbReference type="InterPro" id="IPR039720">
    <property type="entry name" value="TMEM94"/>
</dbReference>
<keyword evidence="2" id="KW-1185">Reference proteome</keyword>
<comment type="caution">
    <text evidence="1">The sequence shown here is derived from an EMBL/GenBank/DDBJ whole genome shotgun (WGS) entry which is preliminary data.</text>
</comment>
<dbReference type="AlphaFoldDB" id="A0A2U1IYT6"/>
<evidence type="ECO:0000313" key="2">
    <source>
        <dbReference type="Proteomes" id="UP000245591"/>
    </source>
</evidence>
<dbReference type="PANTHER" id="PTHR13219:SF6">
    <property type="entry name" value="TRANSMEMBRANE PROTEIN 94"/>
    <property type="match status" value="1"/>
</dbReference>
<sequence>MNALQQSKTDYEDLEDIDEFDAEALPPTKDINVTNLSIIKKMIWIIRNKDYMNLSRHTRLVENLGFITTFCSVDRDGTISHSKPEQLIVPINKPEPVLIFDIEENPRSPYGISLSNDINDISWENYTSLLKPIANLFIQHTSCNMRYRNRCLENHNKQRNFEDLLWIPEVNGYCMCRLGNSIGIVSNSTMQNKYSRETILITCAPSHPSTKKLNRKYFGSLETIETTVKIISDDSDSLEDLVQVECYNSGDFDLLLSLSDSIWDGSSVIPMSHNILSELYSSYESASAQDLQCVAFSYRTLTLEKNSTNYFMDTLSHTTTNQNELIRLDFDWGIHSRVQKDAREEIENDEIEKGLLGYEKNDNNSLRNVLNNNRVNCEYTSSENKKFKSNESLIDNTSNYNVYTNSQKRYSVNDTKLKQVQLRKEKFDLEIEKDDHSINKDGVYTNRLDLENRNNSSTSSNSLKNDDYYDEYYQTSNNIDLPGYVSKSLKEDRILKQIERQLLRPEYSDADYTSDELLSIPREKLCSEVVDDQIFLGFATFCNIPKTDVCDFIEDLSIAGIRFVYFSESSGQMSKAFAERLGLETDWNTCIILSNEQQGKEGGDRGNINSMNQIDNIGLEQAMGYHEDYEIKAQLPRGIDSIRDHLAQVDDIPLQVSLFAESSPQATSEMFKIFSDYGEVVCCLSNQLGFNAFTDASSIGYFFNNLVIVGCISSCSNFLSVCLPRPKLYGNNAWEKFRIHKRSQ</sequence>
<dbReference type="EMBL" id="MBFU01000615">
    <property type="protein sequence ID" value="PVZ97980.1"/>
    <property type="molecule type" value="Genomic_DNA"/>
</dbReference>
<protein>
    <submittedName>
        <fullName evidence="1">Uncharacterized protein</fullName>
    </submittedName>
</protein>
<organism evidence="1 2">
    <name type="scientific">Smittium angustum</name>
    <dbReference type="NCBI Taxonomy" id="133377"/>
    <lineage>
        <taxon>Eukaryota</taxon>
        <taxon>Fungi</taxon>
        <taxon>Fungi incertae sedis</taxon>
        <taxon>Zoopagomycota</taxon>
        <taxon>Kickxellomycotina</taxon>
        <taxon>Harpellomycetes</taxon>
        <taxon>Harpellales</taxon>
        <taxon>Legeriomycetaceae</taxon>
        <taxon>Smittium</taxon>
    </lineage>
</organism>
<name>A0A2U1IYT6_SMIAN</name>
<dbReference type="Proteomes" id="UP000245591">
    <property type="component" value="Unassembled WGS sequence"/>
</dbReference>
<evidence type="ECO:0000313" key="1">
    <source>
        <dbReference type="EMBL" id="PVZ97980.1"/>
    </source>
</evidence>